<dbReference type="AlphaFoldDB" id="A0A4S2MZC4"/>
<organism evidence="2 3">
    <name type="scientific">Ascodesmis nigricans</name>
    <dbReference type="NCBI Taxonomy" id="341454"/>
    <lineage>
        <taxon>Eukaryota</taxon>
        <taxon>Fungi</taxon>
        <taxon>Dikarya</taxon>
        <taxon>Ascomycota</taxon>
        <taxon>Pezizomycotina</taxon>
        <taxon>Pezizomycetes</taxon>
        <taxon>Pezizales</taxon>
        <taxon>Ascodesmidaceae</taxon>
        <taxon>Ascodesmis</taxon>
    </lineage>
</organism>
<dbReference type="GO" id="GO:0032968">
    <property type="term" value="P:positive regulation of transcription elongation by RNA polymerase II"/>
    <property type="evidence" value="ECO:0007669"/>
    <property type="project" value="TreeGrafter"/>
</dbReference>
<evidence type="ECO:0000313" key="3">
    <source>
        <dbReference type="Proteomes" id="UP000298138"/>
    </source>
</evidence>
<name>A0A4S2MZC4_9PEZI</name>
<sequence>MSSSQSDPSSEPSSPAAEKLANGNRFDTMFGSDNESGAEEEVTSRKRNRSAVEDDEDEAEKQEELPEVDDDLFGDEEEGEAAPTHEEEVEDQYETTAEMALPRHPGPGPGSDSHIHLIQIPSFLSVSPQLFNPETFTLPTLPPDSTTSLYTAATSTIRFRQHPHDPSQLQSNARIIRWSDGSLSLQIASSPALYDLPSKSLTSDPKKPHLYDPVQDSHTYLLDPHETNSSLRVVGHATSALKVVSSSGTPAADSAINRLRDEVAKNQAARGSVKRNPMDPSEMTDPEKVRREAEKAAKENEKRRKKAEAKKAREKANEYSGRGLGMRRHHGSGTRSKRDSPPIYGRGGGRKEDEYDLNDEFIEGSDEEEEVEEGSEEEEEEEEFDRRRRKGRDDRKRRRVVEDEDDDE</sequence>
<feature type="region of interest" description="Disordered" evidence="1">
    <location>
        <begin position="263"/>
        <end position="408"/>
    </location>
</feature>
<dbReference type="InterPro" id="IPR007149">
    <property type="entry name" value="Leo1"/>
</dbReference>
<dbReference type="OrthoDB" id="20844at2759"/>
<feature type="compositionally biased region" description="Low complexity" evidence="1">
    <location>
        <begin position="1"/>
        <end position="15"/>
    </location>
</feature>
<keyword evidence="3" id="KW-1185">Reference proteome</keyword>
<feature type="compositionally biased region" description="Basic residues" evidence="1">
    <location>
        <begin position="387"/>
        <end position="399"/>
    </location>
</feature>
<dbReference type="GO" id="GO:0006368">
    <property type="term" value="P:transcription elongation by RNA polymerase II"/>
    <property type="evidence" value="ECO:0007669"/>
    <property type="project" value="InterPro"/>
</dbReference>
<dbReference type="GO" id="GO:1990269">
    <property type="term" value="F:RNA polymerase II C-terminal domain phosphoserine binding"/>
    <property type="evidence" value="ECO:0007669"/>
    <property type="project" value="TreeGrafter"/>
</dbReference>
<dbReference type="GO" id="GO:0016593">
    <property type="term" value="C:Cdc73/Paf1 complex"/>
    <property type="evidence" value="ECO:0007669"/>
    <property type="project" value="InterPro"/>
</dbReference>
<feature type="compositionally biased region" description="Acidic residues" evidence="1">
    <location>
        <begin position="354"/>
        <end position="383"/>
    </location>
</feature>
<dbReference type="PANTHER" id="PTHR23146">
    <property type="entry name" value="LEO1 PROTEIN"/>
    <property type="match status" value="1"/>
</dbReference>
<dbReference type="Proteomes" id="UP000298138">
    <property type="component" value="Unassembled WGS sequence"/>
</dbReference>
<protein>
    <recommendedName>
        <fullName evidence="4">Leo1-domain-containing protein</fullName>
    </recommendedName>
</protein>
<reference evidence="2 3" key="1">
    <citation type="submission" date="2019-04" db="EMBL/GenBank/DDBJ databases">
        <title>Comparative genomics and transcriptomics to analyze fruiting body development in filamentous ascomycetes.</title>
        <authorList>
            <consortium name="DOE Joint Genome Institute"/>
            <person name="Lutkenhaus R."/>
            <person name="Traeger S."/>
            <person name="Breuer J."/>
            <person name="Kuo A."/>
            <person name="Lipzen A."/>
            <person name="Pangilinan J."/>
            <person name="Dilworth D."/>
            <person name="Sandor L."/>
            <person name="Poggeler S."/>
            <person name="Barry K."/>
            <person name="Grigoriev I.V."/>
            <person name="Nowrousian M."/>
        </authorList>
    </citation>
    <scope>NUCLEOTIDE SEQUENCE [LARGE SCALE GENOMIC DNA]</scope>
    <source>
        <strain evidence="2 3">CBS 389.68</strain>
    </source>
</reference>
<proteinExistence type="predicted"/>
<dbReference type="Pfam" id="PF04004">
    <property type="entry name" value="Leo1"/>
    <property type="match status" value="1"/>
</dbReference>
<dbReference type="STRING" id="341454.A0A4S2MZC4"/>
<accession>A0A4S2MZC4</accession>
<dbReference type="InParanoid" id="A0A4S2MZC4"/>
<evidence type="ECO:0000256" key="1">
    <source>
        <dbReference type="SAM" id="MobiDB-lite"/>
    </source>
</evidence>
<evidence type="ECO:0008006" key="4">
    <source>
        <dbReference type="Google" id="ProtNLM"/>
    </source>
</evidence>
<feature type="compositionally biased region" description="Acidic residues" evidence="1">
    <location>
        <begin position="53"/>
        <end position="80"/>
    </location>
</feature>
<dbReference type="PANTHER" id="PTHR23146:SF0">
    <property type="entry name" value="RNA POLYMERASE-ASSOCIATED PROTEIN LEO1"/>
    <property type="match status" value="1"/>
</dbReference>
<dbReference type="EMBL" id="ML220116">
    <property type="protein sequence ID" value="TGZ82159.1"/>
    <property type="molecule type" value="Genomic_DNA"/>
</dbReference>
<feature type="region of interest" description="Disordered" evidence="1">
    <location>
        <begin position="1"/>
        <end position="94"/>
    </location>
</feature>
<gene>
    <name evidence="2" type="ORF">EX30DRAFT_395022</name>
</gene>
<evidence type="ECO:0000313" key="2">
    <source>
        <dbReference type="EMBL" id="TGZ82159.1"/>
    </source>
</evidence>
<feature type="compositionally biased region" description="Basic and acidic residues" evidence="1">
    <location>
        <begin position="285"/>
        <end position="302"/>
    </location>
</feature>